<keyword evidence="8" id="KW-0067">ATP-binding</keyword>
<dbReference type="GO" id="GO:0005737">
    <property type="term" value="C:cytoplasm"/>
    <property type="evidence" value="ECO:0007669"/>
    <property type="project" value="UniProtKB-SubCell"/>
</dbReference>
<dbReference type="CDD" id="cd24015">
    <property type="entry name" value="ASKHA_NBD_PanK-III"/>
    <property type="match status" value="1"/>
</dbReference>
<reference evidence="13" key="1">
    <citation type="submission" date="2018-05" db="EMBL/GenBank/DDBJ databases">
        <authorList>
            <person name="Lanie J.A."/>
            <person name="Ng W.-L."/>
            <person name="Kazmierczak K.M."/>
            <person name="Andrzejewski T.M."/>
            <person name="Davidsen T.M."/>
            <person name="Wayne K.J."/>
            <person name="Tettelin H."/>
            <person name="Glass J.I."/>
            <person name="Rusch D."/>
            <person name="Podicherti R."/>
            <person name="Tsui H.-C.T."/>
            <person name="Winkler M.E."/>
        </authorList>
    </citation>
    <scope>NUCLEOTIDE SEQUENCE</scope>
</reference>
<keyword evidence="7" id="KW-0418">Kinase</keyword>
<dbReference type="GO" id="GO:0015937">
    <property type="term" value="P:coenzyme A biosynthetic process"/>
    <property type="evidence" value="ECO:0007669"/>
    <property type="project" value="UniProtKB-KW"/>
</dbReference>
<comment type="subunit">
    <text evidence="3">Homodimer.</text>
</comment>
<sequence>MLLDIGNTRIKWAYTSEDNLLDVGEIVHRGHHTERITEFVEQLPTIPTAVFASNVAGPRLGGAVTQAFDRRFGVPVRFAVTQLESGLVRNGYEDITQLGVDRWAAIVGAYTHFGSAVCIVDAGTAVTVDLVRDGGRHLGGLIVPGLQLMRSSLEQDT</sequence>
<organism evidence="13">
    <name type="scientific">marine metagenome</name>
    <dbReference type="NCBI Taxonomy" id="408172"/>
    <lineage>
        <taxon>unclassified sequences</taxon>
        <taxon>metagenomes</taxon>
        <taxon>ecological metagenomes</taxon>
    </lineage>
</organism>
<dbReference type="AlphaFoldDB" id="A0A382HF95"/>
<dbReference type="NCBIfam" id="TIGR00671">
    <property type="entry name" value="baf"/>
    <property type="match status" value="1"/>
</dbReference>
<gene>
    <name evidence="13" type="ORF">METZ01_LOCUS238834</name>
</gene>
<dbReference type="InterPro" id="IPR043129">
    <property type="entry name" value="ATPase_NBD"/>
</dbReference>
<evidence type="ECO:0000256" key="3">
    <source>
        <dbReference type="ARBA" id="ARBA00011738"/>
    </source>
</evidence>
<keyword evidence="10" id="KW-0173">Coenzyme A biosynthesis</keyword>
<proteinExistence type="inferred from homology"/>
<comment type="cofactor">
    <cofactor evidence="1">
        <name>K(+)</name>
        <dbReference type="ChEBI" id="CHEBI:29103"/>
    </cofactor>
</comment>
<comment type="similarity">
    <text evidence="11">Belongs to the type III pantothenate kinase family.</text>
</comment>
<evidence type="ECO:0000256" key="9">
    <source>
        <dbReference type="ARBA" id="ARBA00022958"/>
    </source>
</evidence>
<evidence type="ECO:0000313" key="13">
    <source>
        <dbReference type="EMBL" id="SVB85980.1"/>
    </source>
</evidence>
<dbReference type="Pfam" id="PF03309">
    <property type="entry name" value="Pan_kinase"/>
    <property type="match status" value="1"/>
</dbReference>
<dbReference type="GO" id="GO:0005524">
    <property type="term" value="F:ATP binding"/>
    <property type="evidence" value="ECO:0007669"/>
    <property type="project" value="UniProtKB-KW"/>
</dbReference>
<dbReference type="Gene3D" id="3.30.420.40">
    <property type="match status" value="2"/>
</dbReference>
<accession>A0A382HF95</accession>
<evidence type="ECO:0000256" key="6">
    <source>
        <dbReference type="ARBA" id="ARBA00022741"/>
    </source>
</evidence>
<evidence type="ECO:0000256" key="5">
    <source>
        <dbReference type="ARBA" id="ARBA00022679"/>
    </source>
</evidence>
<comment type="subcellular location">
    <subcellularLocation>
        <location evidence="2">Cytoplasm</location>
    </subcellularLocation>
</comment>
<dbReference type="InterPro" id="IPR004619">
    <property type="entry name" value="Type_III_PanK"/>
</dbReference>
<dbReference type="GO" id="GO:0004594">
    <property type="term" value="F:pantothenate kinase activity"/>
    <property type="evidence" value="ECO:0007669"/>
    <property type="project" value="InterPro"/>
</dbReference>
<dbReference type="EMBL" id="UINC01060939">
    <property type="protein sequence ID" value="SVB85980.1"/>
    <property type="molecule type" value="Genomic_DNA"/>
</dbReference>
<keyword evidence="9" id="KW-0630">Potassium</keyword>
<dbReference type="PANTHER" id="PTHR34265">
    <property type="entry name" value="TYPE III PANTOTHENATE KINASE"/>
    <property type="match status" value="1"/>
</dbReference>
<evidence type="ECO:0000256" key="2">
    <source>
        <dbReference type="ARBA" id="ARBA00004496"/>
    </source>
</evidence>
<dbReference type="PANTHER" id="PTHR34265:SF1">
    <property type="entry name" value="TYPE III PANTOTHENATE KINASE"/>
    <property type="match status" value="1"/>
</dbReference>
<name>A0A382HF95_9ZZZZ</name>
<dbReference type="SUPFAM" id="SSF53067">
    <property type="entry name" value="Actin-like ATPase domain"/>
    <property type="match status" value="2"/>
</dbReference>
<evidence type="ECO:0000256" key="1">
    <source>
        <dbReference type="ARBA" id="ARBA00001958"/>
    </source>
</evidence>
<keyword evidence="6" id="KW-0547">Nucleotide-binding</keyword>
<evidence type="ECO:0000256" key="12">
    <source>
        <dbReference type="ARBA" id="ARBA00040883"/>
    </source>
</evidence>
<evidence type="ECO:0000256" key="10">
    <source>
        <dbReference type="ARBA" id="ARBA00022993"/>
    </source>
</evidence>
<evidence type="ECO:0000256" key="11">
    <source>
        <dbReference type="ARBA" id="ARBA00038036"/>
    </source>
</evidence>
<keyword evidence="5" id="KW-0808">Transferase</keyword>
<evidence type="ECO:0000256" key="4">
    <source>
        <dbReference type="ARBA" id="ARBA00022490"/>
    </source>
</evidence>
<keyword evidence="4" id="KW-0963">Cytoplasm</keyword>
<evidence type="ECO:0000256" key="8">
    <source>
        <dbReference type="ARBA" id="ARBA00022840"/>
    </source>
</evidence>
<protein>
    <recommendedName>
        <fullName evidence="12">Type III pantothenate kinase</fullName>
    </recommendedName>
</protein>
<feature type="non-terminal residue" evidence="13">
    <location>
        <position position="157"/>
    </location>
</feature>
<evidence type="ECO:0000256" key="7">
    <source>
        <dbReference type="ARBA" id="ARBA00022777"/>
    </source>
</evidence>